<evidence type="ECO:0000313" key="2">
    <source>
        <dbReference type="EMBL" id="KXP01433.1"/>
    </source>
</evidence>
<proteinExistence type="predicted"/>
<dbReference type="EMBL" id="LSRE01000001">
    <property type="protein sequence ID" value="KXP01433.1"/>
    <property type="molecule type" value="Genomic_DNA"/>
</dbReference>
<dbReference type="SUPFAM" id="SSF53474">
    <property type="entry name" value="alpha/beta-Hydrolases"/>
    <property type="match status" value="1"/>
</dbReference>
<reference evidence="2 3" key="1">
    <citation type="submission" date="2016-02" db="EMBL/GenBank/DDBJ databases">
        <authorList>
            <person name="Teng J.L."/>
            <person name="Tang Y."/>
            <person name="Huang Y."/>
            <person name="Guo F."/>
            <person name="Wei W."/>
            <person name="Chen J.H."/>
            <person name="Wong S.Y."/>
            <person name="Lau S.K."/>
            <person name="Woo P.C."/>
        </authorList>
    </citation>
    <scope>NUCLEOTIDE SEQUENCE [LARGE SCALE GENOMIC DNA]</scope>
    <source>
        <strain evidence="2 3">JCM 13375</strain>
    </source>
</reference>
<name>A0A137ZTC3_9ACTN</name>
<protein>
    <submittedName>
        <fullName evidence="2">Alpha/beta hydrolase</fullName>
    </submittedName>
</protein>
<comment type="caution">
    <text evidence="2">The sequence shown here is derived from an EMBL/GenBank/DDBJ whole genome shotgun (WGS) entry which is preliminary data.</text>
</comment>
<feature type="domain" description="AB hydrolase-1" evidence="1">
    <location>
        <begin position="32"/>
        <end position="276"/>
    </location>
</feature>
<organism evidence="2 3">
    <name type="scientific">Tsukamurella pseudospumae</name>
    <dbReference type="NCBI Taxonomy" id="239498"/>
    <lineage>
        <taxon>Bacteria</taxon>
        <taxon>Bacillati</taxon>
        <taxon>Actinomycetota</taxon>
        <taxon>Actinomycetes</taxon>
        <taxon>Mycobacteriales</taxon>
        <taxon>Tsukamurellaceae</taxon>
        <taxon>Tsukamurella</taxon>
    </lineage>
</organism>
<keyword evidence="3" id="KW-1185">Reference proteome</keyword>
<accession>A0A137ZTC3</accession>
<dbReference type="InterPro" id="IPR029058">
    <property type="entry name" value="AB_hydrolase_fold"/>
</dbReference>
<dbReference type="GO" id="GO:0016787">
    <property type="term" value="F:hydrolase activity"/>
    <property type="evidence" value="ECO:0007669"/>
    <property type="project" value="UniProtKB-KW"/>
</dbReference>
<keyword evidence="2" id="KW-0378">Hydrolase</keyword>
<dbReference type="InterPro" id="IPR050471">
    <property type="entry name" value="AB_hydrolase"/>
</dbReference>
<gene>
    <name evidence="2" type="ORF">AXK61_01055</name>
</gene>
<dbReference type="PANTHER" id="PTHR43433">
    <property type="entry name" value="HYDROLASE, ALPHA/BETA FOLD FAMILY PROTEIN"/>
    <property type="match status" value="1"/>
</dbReference>
<dbReference type="Proteomes" id="UP000070409">
    <property type="component" value="Unassembled WGS sequence"/>
</dbReference>
<sequence length="290" mass="30445">MHTQGDSTFLPTRDGRTLHAAVLPGSVDAPIVVFEAGAAASRSSWAAVQPAVGAFTEAVAYDRSGLGRSAPDPVARTLDRMADDLNDVLDGVGADRRFVLVGHSAGGPIVRLAASRRPDRVAGLVLVDPTDEAADVLFGTPFRVLEQVMVRVGWVLARVGLLERVYAGQFADAPADVRADAHREAFTPGVMSTHRRQAATFLTELKSWRSAAPDLGDIPVTVISGAKAGDGMNASMRAAANASHAVRAAASPHGRHVVAENSAHNVPLTDPELIVEEIRRLATATPPPRG</sequence>
<dbReference type="Gene3D" id="3.40.50.1820">
    <property type="entry name" value="alpha/beta hydrolase"/>
    <property type="match status" value="1"/>
</dbReference>
<dbReference type="PANTHER" id="PTHR43433:SF5">
    <property type="entry name" value="AB HYDROLASE-1 DOMAIN-CONTAINING PROTEIN"/>
    <property type="match status" value="1"/>
</dbReference>
<evidence type="ECO:0000313" key="3">
    <source>
        <dbReference type="Proteomes" id="UP000070409"/>
    </source>
</evidence>
<dbReference type="RefSeq" id="WP_068743336.1">
    <property type="nucleotide sequence ID" value="NZ_LSRE01000001.1"/>
</dbReference>
<evidence type="ECO:0000259" key="1">
    <source>
        <dbReference type="Pfam" id="PF12697"/>
    </source>
</evidence>
<dbReference type="InterPro" id="IPR000073">
    <property type="entry name" value="AB_hydrolase_1"/>
</dbReference>
<dbReference type="Pfam" id="PF12697">
    <property type="entry name" value="Abhydrolase_6"/>
    <property type="match status" value="1"/>
</dbReference>